<keyword evidence="4 6" id="KW-1133">Transmembrane helix</keyword>
<name>A0A4Z0LZE7_9GAMM</name>
<comment type="similarity">
    <text evidence="6">Belongs to the MscS (TC 1.A.23) family.</text>
</comment>
<evidence type="ECO:0000256" key="6">
    <source>
        <dbReference type="RuleBase" id="RU369025"/>
    </source>
</evidence>
<comment type="caution">
    <text evidence="6">Lacks conserved residue(s) required for the propagation of feature annotation.</text>
</comment>
<dbReference type="Proteomes" id="UP000298050">
    <property type="component" value="Unassembled WGS sequence"/>
</dbReference>
<dbReference type="GO" id="GO:0005886">
    <property type="term" value="C:plasma membrane"/>
    <property type="evidence" value="ECO:0007669"/>
    <property type="project" value="UniProtKB-SubCell"/>
</dbReference>
<dbReference type="Gene3D" id="2.30.30.60">
    <property type="match status" value="1"/>
</dbReference>
<sequence>MTFSIDLLHGIWPPLIVVAVTAALVAAATWVARRSQQGTAGLVYQLANWVLVSLGVVVVVIVLPISDETQGQILSLLGVVLTAVIALSSTTFVSNAMAGVMLHFTQPFRPGDYVRVNEQFGRVTRRSLVHTQIQTEWRDITTLPNLLLVNNPVTVMHRDGTIISAEVSIGYDVAYPEVQDALLRAGEDSGLREPFVLVQELLDHAVLYRICGFLAEMKHPLTARSNLRKKVLEQLHGSGIEIVSPAFMNQRVLDPQASVIPERPVAERQQPPGDVQAPPPEEKIFDQAEQAASLEDLRARQEQTRQAVKRERAHLKSVPDEQRAAVEERIARLEREEALLAQMIEAHNNGA</sequence>
<dbReference type="EMBL" id="SRLE01000009">
    <property type="protein sequence ID" value="TGD72590.1"/>
    <property type="molecule type" value="Genomic_DNA"/>
</dbReference>
<keyword evidence="3 6" id="KW-0812">Transmembrane</keyword>
<keyword evidence="6" id="KW-0406">Ion transport</keyword>
<protein>
    <recommendedName>
        <fullName evidence="6">Small-conductance mechanosensitive channel</fullName>
    </recommendedName>
</protein>
<feature type="transmembrane region" description="Helical" evidence="6">
    <location>
        <begin position="43"/>
        <end position="66"/>
    </location>
</feature>
<evidence type="ECO:0000256" key="3">
    <source>
        <dbReference type="ARBA" id="ARBA00022692"/>
    </source>
</evidence>
<keyword evidence="10" id="KW-1185">Reference proteome</keyword>
<evidence type="ECO:0000259" key="8">
    <source>
        <dbReference type="Pfam" id="PF00924"/>
    </source>
</evidence>
<feature type="transmembrane region" description="Helical" evidence="6">
    <location>
        <begin position="12"/>
        <end position="31"/>
    </location>
</feature>
<dbReference type="RefSeq" id="WP_135444849.1">
    <property type="nucleotide sequence ID" value="NZ_SRLE01000009.1"/>
</dbReference>
<evidence type="ECO:0000256" key="7">
    <source>
        <dbReference type="SAM" id="MobiDB-lite"/>
    </source>
</evidence>
<reference evidence="9 10" key="1">
    <citation type="submission" date="2019-04" db="EMBL/GenBank/DDBJ databases">
        <title>Taxonomy of novel Haliea sp. from mangrove soil of West Coast of India.</title>
        <authorList>
            <person name="Verma A."/>
            <person name="Kumar P."/>
            <person name="Krishnamurthi S."/>
        </authorList>
    </citation>
    <scope>NUCLEOTIDE SEQUENCE [LARGE SCALE GENOMIC DNA]</scope>
    <source>
        <strain evidence="9 10">SAOS-164</strain>
    </source>
</reference>
<comment type="caution">
    <text evidence="9">The sequence shown here is derived from an EMBL/GenBank/DDBJ whole genome shotgun (WGS) entry which is preliminary data.</text>
</comment>
<dbReference type="PANTHER" id="PTHR30221:SF18">
    <property type="entry name" value="SLL0590 PROTEIN"/>
    <property type="match status" value="1"/>
</dbReference>
<accession>A0A4Z0LZE7</accession>
<evidence type="ECO:0000256" key="5">
    <source>
        <dbReference type="ARBA" id="ARBA00023136"/>
    </source>
</evidence>
<dbReference type="InterPro" id="IPR045275">
    <property type="entry name" value="MscS_archaea/bacteria_type"/>
</dbReference>
<comment type="subcellular location">
    <subcellularLocation>
        <location evidence="6">Cell inner membrane</location>
        <topology evidence="6">Multi-pass membrane protein</topology>
    </subcellularLocation>
    <subcellularLocation>
        <location evidence="1">Cell membrane</location>
        <topology evidence="1">Multi-pass membrane protein</topology>
    </subcellularLocation>
</comment>
<organism evidence="9 10">
    <name type="scientific">Mangrovimicrobium sediminis</name>
    <dbReference type="NCBI Taxonomy" id="2562682"/>
    <lineage>
        <taxon>Bacteria</taxon>
        <taxon>Pseudomonadati</taxon>
        <taxon>Pseudomonadota</taxon>
        <taxon>Gammaproteobacteria</taxon>
        <taxon>Cellvibrionales</taxon>
        <taxon>Halieaceae</taxon>
        <taxon>Mangrovimicrobium</taxon>
    </lineage>
</organism>
<evidence type="ECO:0000256" key="2">
    <source>
        <dbReference type="ARBA" id="ARBA00022475"/>
    </source>
</evidence>
<keyword evidence="6" id="KW-0813">Transport</keyword>
<dbReference type="OrthoDB" id="9780668at2"/>
<keyword evidence="6" id="KW-0997">Cell inner membrane</keyword>
<comment type="function">
    <text evidence="6">Mechanosensitive channel that participates in the regulation of osmotic pressure changes within the cell, opening in response to stretch forces in the membrane lipid bilayer, without the need for other proteins. Contributes to normal resistance to hypoosmotic shock. Forms an ion channel of 1.0 nanosiemens conductance with a slight preference for anions.</text>
</comment>
<dbReference type="Pfam" id="PF00924">
    <property type="entry name" value="MS_channel_2nd"/>
    <property type="match status" value="1"/>
</dbReference>
<dbReference type="GO" id="GO:0008381">
    <property type="term" value="F:mechanosensitive monoatomic ion channel activity"/>
    <property type="evidence" value="ECO:0007669"/>
    <property type="project" value="InterPro"/>
</dbReference>
<dbReference type="PANTHER" id="PTHR30221">
    <property type="entry name" value="SMALL-CONDUCTANCE MECHANOSENSITIVE CHANNEL"/>
    <property type="match status" value="1"/>
</dbReference>
<keyword evidence="6" id="KW-0407">Ion channel</keyword>
<evidence type="ECO:0000256" key="4">
    <source>
        <dbReference type="ARBA" id="ARBA00022989"/>
    </source>
</evidence>
<dbReference type="InterPro" id="IPR011066">
    <property type="entry name" value="MscS_channel_C_sf"/>
</dbReference>
<gene>
    <name evidence="9" type="ORF">E4634_13775</name>
</gene>
<keyword evidence="2" id="KW-1003">Cell membrane</keyword>
<evidence type="ECO:0000313" key="9">
    <source>
        <dbReference type="EMBL" id="TGD72590.1"/>
    </source>
</evidence>
<comment type="subunit">
    <text evidence="6">Homoheptamer.</text>
</comment>
<dbReference type="SUPFAM" id="SSF82689">
    <property type="entry name" value="Mechanosensitive channel protein MscS (YggB), C-terminal domain"/>
    <property type="match status" value="1"/>
</dbReference>
<evidence type="ECO:0000313" key="10">
    <source>
        <dbReference type="Proteomes" id="UP000298050"/>
    </source>
</evidence>
<feature type="domain" description="Mechanosensitive ion channel MscS" evidence="8">
    <location>
        <begin position="92"/>
        <end position="153"/>
    </location>
</feature>
<dbReference type="SUPFAM" id="SSF50182">
    <property type="entry name" value="Sm-like ribonucleoproteins"/>
    <property type="match status" value="1"/>
</dbReference>
<dbReference type="AlphaFoldDB" id="A0A4Z0LZE7"/>
<keyword evidence="5 6" id="KW-0472">Membrane</keyword>
<dbReference type="InterPro" id="IPR023408">
    <property type="entry name" value="MscS_beta-dom_sf"/>
</dbReference>
<evidence type="ECO:0000256" key="1">
    <source>
        <dbReference type="ARBA" id="ARBA00004651"/>
    </source>
</evidence>
<dbReference type="InterPro" id="IPR010920">
    <property type="entry name" value="LSM_dom_sf"/>
</dbReference>
<dbReference type="InterPro" id="IPR006685">
    <property type="entry name" value="MscS_channel_2nd"/>
</dbReference>
<feature type="region of interest" description="Disordered" evidence="7">
    <location>
        <begin position="299"/>
        <end position="322"/>
    </location>
</feature>
<proteinExistence type="inferred from homology"/>
<feature type="transmembrane region" description="Helical" evidence="6">
    <location>
        <begin position="72"/>
        <end position="93"/>
    </location>
</feature>